<dbReference type="Proteomes" id="UP000013525">
    <property type="component" value="Unassembled WGS sequence"/>
</dbReference>
<accession>R7WJA2</accession>
<evidence type="ECO:0000313" key="1">
    <source>
        <dbReference type="EMBL" id="EOM75348.1"/>
    </source>
</evidence>
<reference evidence="1 2" key="1">
    <citation type="journal article" date="2013" name="Genome Announc.">
        <title>Draft Genome Sequence of Rhodococcus rhodnii Strain LMG5362, a Symbiont of Rhodnius prolixus (Hemiptera, Reduviidae, Triatominae), the Principle Vector of Trypanosoma cruzi.</title>
        <authorList>
            <person name="Pachebat J.A."/>
            <person name="van Keulen G."/>
            <person name="Whitten M.M."/>
            <person name="Girdwood S."/>
            <person name="Del Sol R."/>
            <person name="Dyson P.J."/>
            <person name="Facey P.D."/>
        </authorList>
    </citation>
    <scope>NUCLEOTIDE SEQUENCE [LARGE SCALE GENOMIC DNA]</scope>
    <source>
        <strain evidence="1 2">LMG 5362</strain>
    </source>
</reference>
<comment type="caution">
    <text evidence="1">The sequence shown here is derived from an EMBL/GenBank/DDBJ whole genome shotgun (WGS) entry which is preliminary data.</text>
</comment>
<gene>
    <name evidence="1" type="ORF">Rrhod_3146</name>
</gene>
<dbReference type="AlphaFoldDB" id="R7WJA2"/>
<keyword evidence="2" id="KW-1185">Reference proteome</keyword>
<sequence>MWGVTPCSSVETECFNTVACECFHELAGCQ</sequence>
<name>R7WJA2_9NOCA</name>
<dbReference type="EMBL" id="APMY01000095">
    <property type="protein sequence ID" value="EOM75348.1"/>
    <property type="molecule type" value="Genomic_DNA"/>
</dbReference>
<protein>
    <submittedName>
        <fullName evidence="1">Uncharacterized protein</fullName>
    </submittedName>
</protein>
<proteinExistence type="predicted"/>
<evidence type="ECO:0000313" key="2">
    <source>
        <dbReference type="Proteomes" id="UP000013525"/>
    </source>
</evidence>
<organism evidence="1 2">
    <name type="scientific">Rhodococcus rhodnii LMG 5362</name>
    <dbReference type="NCBI Taxonomy" id="1273125"/>
    <lineage>
        <taxon>Bacteria</taxon>
        <taxon>Bacillati</taxon>
        <taxon>Actinomycetota</taxon>
        <taxon>Actinomycetes</taxon>
        <taxon>Mycobacteriales</taxon>
        <taxon>Nocardiaceae</taxon>
        <taxon>Rhodococcus</taxon>
    </lineage>
</organism>
<dbReference type="PATRIC" id="fig|1273125.3.peg.2988"/>